<feature type="transmembrane region" description="Helical" evidence="7">
    <location>
        <begin position="432"/>
        <end position="453"/>
    </location>
</feature>
<accession>A0ABY5PDJ5</accession>
<dbReference type="PANTHER" id="PTHR42718">
    <property type="entry name" value="MAJOR FACILITATOR SUPERFAMILY MULTIDRUG TRANSPORTER MFSC"/>
    <property type="match status" value="1"/>
</dbReference>
<dbReference type="RefSeq" id="WP_353863269.1">
    <property type="nucleotide sequence ID" value="NZ_CP088295.1"/>
</dbReference>
<evidence type="ECO:0000313" key="10">
    <source>
        <dbReference type="Proteomes" id="UP001058860"/>
    </source>
</evidence>
<evidence type="ECO:0000256" key="4">
    <source>
        <dbReference type="ARBA" id="ARBA00022692"/>
    </source>
</evidence>
<dbReference type="Proteomes" id="UP001058860">
    <property type="component" value="Chromosome"/>
</dbReference>
<dbReference type="InterPro" id="IPR011701">
    <property type="entry name" value="MFS"/>
</dbReference>
<name>A0ABY5PDJ5_9ACTN</name>
<feature type="domain" description="Major facilitator superfamily (MFS) profile" evidence="8">
    <location>
        <begin position="11"/>
        <end position="458"/>
    </location>
</feature>
<dbReference type="EMBL" id="CP088295">
    <property type="protein sequence ID" value="UUY02746.1"/>
    <property type="molecule type" value="Genomic_DNA"/>
</dbReference>
<gene>
    <name evidence="9" type="ORF">LRS13_18960</name>
</gene>
<protein>
    <submittedName>
        <fullName evidence="9">MFS transporter</fullName>
    </submittedName>
</protein>
<evidence type="ECO:0000256" key="2">
    <source>
        <dbReference type="ARBA" id="ARBA00022448"/>
    </source>
</evidence>
<feature type="transmembrane region" description="Helical" evidence="7">
    <location>
        <begin position="360"/>
        <end position="383"/>
    </location>
</feature>
<evidence type="ECO:0000259" key="8">
    <source>
        <dbReference type="PROSITE" id="PS50850"/>
    </source>
</evidence>
<evidence type="ECO:0000256" key="7">
    <source>
        <dbReference type="SAM" id="Phobius"/>
    </source>
</evidence>
<feature type="transmembrane region" description="Helical" evidence="7">
    <location>
        <begin position="44"/>
        <end position="65"/>
    </location>
</feature>
<dbReference type="Gene3D" id="1.20.1720.10">
    <property type="entry name" value="Multidrug resistance protein D"/>
    <property type="match status" value="1"/>
</dbReference>
<keyword evidence="3" id="KW-1003">Cell membrane</keyword>
<feature type="transmembrane region" description="Helical" evidence="7">
    <location>
        <begin position="77"/>
        <end position="96"/>
    </location>
</feature>
<feature type="transmembrane region" description="Helical" evidence="7">
    <location>
        <begin position="296"/>
        <end position="322"/>
    </location>
</feature>
<proteinExistence type="predicted"/>
<feature type="transmembrane region" description="Helical" evidence="7">
    <location>
        <begin position="227"/>
        <end position="244"/>
    </location>
</feature>
<comment type="subcellular location">
    <subcellularLocation>
        <location evidence="1">Cell membrane</location>
        <topology evidence="1">Multi-pass membrane protein</topology>
    </subcellularLocation>
</comment>
<keyword evidence="6 7" id="KW-0472">Membrane</keyword>
<dbReference type="InterPro" id="IPR036259">
    <property type="entry name" value="MFS_trans_sf"/>
</dbReference>
<keyword evidence="5 7" id="KW-1133">Transmembrane helix</keyword>
<feature type="transmembrane region" description="Helical" evidence="7">
    <location>
        <begin position="162"/>
        <end position="183"/>
    </location>
</feature>
<feature type="transmembrane region" description="Helical" evidence="7">
    <location>
        <begin position="195"/>
        <end position="215"/>
    </location>
</feature>
<feature type="transmembrane region" description="Helical" evidence="7">
    <location>
        <begin position="102"/>
        <end position="122"/>
    </location>
</feature>
<organism evidence="9 10">
    <name type="scientific">Svornostia abyssi</name>
    <dbReference type="NCBI Taxonomy" id="2898438"/>
    <lineage>
        <taxon>Bacteria</taxon>
        <taxon>Bacillati</taxon>
        <taxon>Actinomycetota</taxon>
        <taxon>Thermoleophilia</taxon>
        <taxon>Solirubrobacterales</taxon>
        <taxon>Baekduiaceae</taxon>
        <taxon>Svornostia</taxon>
    </lineage>
</organism>
<dbReference type="Pfam" id="PF07690">
    <property type="entry name" value="MFS_1"/>
    <property type="match status" value="1"/>
</dbReference>
<feature type="transmembrane region" description="Helical" evidence="7">
    <location>
        <begin position="134"/>
        <end position="156"/>
    </location>
</feature>
<dbReference type="SUPFAM" id="SSF103473">
    <property type="entry name" value="MFS general substrate transporter"/>
    <property type="match status" value="1"/>
</dbReference>
<dbReference type="PROSITE" id="PS50850">
    <property type="entry name" value="MFS"/>
    <property type="match status" value="1"/>
</dbReference>
<dbReference type="PANTHER" id="PTHR42718:SF46">
    <property type="entry name" value="BLR6921 PROTEIN"/>
    <property type="match status" value="1"/>
</dbReference>
<sequence length="467" mass="48279">MPKPRTHYGLTFFALATGAIAFTLLQSMVSPALPAIQQELGTSTSTVTWVLTGFLLSASVATPILGRLGDMFGKERMLLVALGGLWVGTLIAALASSIEVLIAARFVQGLGGAVFPLSFGIIRDEFPATRVPTGIAMVSAIMGIGAGAGIVLAGPIVDGLSYHWLFWFPLVAITIALVTTLRFVPESPIKTPGRINWPGAFLLSGWLVSLLYGISRASDWGWTSPEFLGLMALAAGLAALWARVELRADEPLIDMRMLQQRGVWTTNLTGLLLGFGMFGSFILIPQLAQLPESTGYGFGASVTQSGLFMLPTTVMMLLVSPVAGRLTERIGPKVPLVIGTALASLSFLLLAVAHGERLDLYLAAALLGAGIGMSFASMANLIVSFVPASQTGAATGMNTITRTVGGSLGAQVLASVLTAHVASTGLPLDTGFTTGFTISAGAVGLAFLAALAVPSPRAATAAVPAPA</sequence>
<dbReference type="Gene3D" id="1.20.1250.20">
    <property type="entry name" value="MFS general substrate transporter like domains"/>
    <property type="match status" value="1"/>
</dbReference>
<feature type="transmembrane region" description="Helical" evidence="7">
    <location>
        <begin position="404"/>
        <end position="426"/>
    </location>
</feature>
<dbReference type="InterPro" id="IPR020846">
    <property type="entry name" value="MFS_dom"/>
</dbReference>
<feature type="transmembrane region" description="Helical" evidence="7">
    <location>
        <begin position="264"/>
        <end position="284"/>
    </location>
</feature>
<evidence type="ECO:0000256" key="3">
    <source>
        <dbReference type="ARBA" id="ARBA00022475"/>
    </source>
</evidence>
<keyword evidence="10" id="KW-1185">Reference proteome</keyword>
<feature type="transmembrane region" description="Helical" evidence="7">
    <location>
        <begin position="334"/>
        <end position="354"/>
    </location>
</feature>
<keyword evidence="2" id="KW-0813">Transport</keyword>
<evidence type="ECO:0000313" key="9">
    <source>
        <dbReference type="EMBL" id="UUY02746.1"/>
    </source>
</evidence>
<keyword evidence="4 7" id="KW-0812">Transmembrane</keyword>
<evidence type="ECO:0000256" key="5">
    <source>
        <dbReference type="ARBA" id="ARBA00022989"/>
    </source>
</evidence>
<evidence type="ECO:0000256" key="6">
    <source>
        <dbReference type="ARBA" id="ARBA00023136"/>
    </source>
</evidence>
<reference evidence="10" key="1">
    <citation type="submission" date="2021-11" db="EMBL/GenBank/DDBJ databases">
        <title>Cultivation dependent microbiological survey of springs from the worlds oldest radium mine currently devoted to the extraction of radon-saturated water.</title>
        <authorList>
            <person name="Kapinusova G."/>
            <person name="Smrhova T."/>
            <person name="Strejcek M."/>
            <person name="Suman J."/>
            <person name="Jani K."/>
            <person name="Pajer P."/>
            <person name="Uhlik O."/>
        </authorList>
    </citation>
    <scope>NUCLEOTIDE SEQUENCE [LARGE SCALE GENOMIC DNA]</scope>
    <source>
        <strain evidence="10">J379</strain>
    </source>
</reference>
<dbReference type="CDD" id="cd17504">
    <property type="entry name" value="MFS_MMR_MDR_like"/>
    <property type="match status" value="1"/>
</dbReference>
<evidence type="ECO:0000256" key="1">
    <source>
        <dbReference type="ARBA" id="ARBA00004651"/>
    </source>
</evidence>